<comment type="caution">
    <text evidence="7">The sequence shown here is derived from an EMBL/GenBank/DDBJ whole genome shotgun (WGS) entry which is preliminary data.</text>
</comment>
<dbReference type="SFLD" id="SFLDG01097">
    <property type="entry name" value="Uncharacterised_Radical_SAM_Su"/>
    <property type="match status" value="1"/>
</dbReference>
<keyword evidence="5" id="KW-0411">Iron-sulfur</keyword>
<dbReference type="Gene3D" id="3.20.20.70">
    <property type="entry name" value="Aldolase class I"/>
    <property type="match status" value="1"/>
</dbReference>
<reference evidence="7 8" key="1">
    <citation type="submission" date="2023-07" db="EMBL/GenBank/DDBJ databases">
        <title>Genomic Encyclopedia of Type Strains, Phase IV (KMG-IV): sequencing the most valuable type-strain genomes for metagenomic binning, comparative biology and taxonomic classification.</title>
        <authorList>
            <person name="Goeker M."/>
        </authorList>
    </citation>
    <scope>NUCLEOTIDE SEQUENCE [LARGE SCALE GENOMIC DNA]</scope>
    <source>
        <strain evidence="7 8">DSM 12751</strain>
    </source>
</reference>
<dbReference type="SFLD" id="SFLDS00029">
    <property type="entry name" value="Radical_SAM"/>
    <property type="match status" value="1"/>
</dbReference>
<dbReference type="Pfam" id="PF08756">
    <property type="entry name" value="YfkB"/>
    <property type="match status" value="1"/>
</dbReference>
<organism evidence="7 8">
    <name type="scientific">Caldalkalibacillus horti</name>
    <dbReference type="NCBI Taxonomy" id="77523"/>
    <lineage>
        <taxon>Bacteria</taxon>
        <taxon>Bacillati</taxon>
        <taxon>Bacillota</taxon>
        <taxon>Bacilli</taxon>
        <taxon>Bacillales</taxon>
        <taxon>Bacillaceae</taxon>
        <taxon>Caldalkalibacillus</taxon>
    </lineage>
</organism>
<evidence type="ECO:0000256" key="4">
    <source>
        <dbReference type="ARBA" id="ARBA00023004"/>
    </source>
</evidence>
<keyword evidence="3" id="KW-0479">Metal-binding</keyword>
<keyword evidence="2" id="KW-0949">S-adenosyl-L-methionine</keyword>
<dbReference type="InterPro" id="IPR031004">
    <property type="entry name" value="rSAM_YfkAB"/>
</dbReference>
<name>A0ABT9W401_9BACI</name>
<keyword evidence="4" id="KW-0408">Iron</keyword>
<dbReference type="InterPro" id="IPR058240">
    <property type="entry name" value="rSAM_sf"/>
</dbReference>
<dbReference type="InterPro" id="IPR013785">
    <property type="entry name" value="Aldolase_TIM"/>
</dbReference>
<proteinExistence type="predicted"/>
<feature type="domain" description="Radical SAM core" evidence="6">
    <location>
        <begin position="25"/>
        <end position="255"/>
    </location>
</feature>
<evidence type="ECO:0000313" key="7">
    <source>
        <dbReference type="EMBL" id="MDQ0167807.1"/>
    </source>
</evidence>
<accession>A0ABT9W401</accession>
<dbReference type="SUPFAM" id="SSF102114">
    <property type="entry name" value="Radical SAM enzymes"/>
    <property type="match status" value="1"/>
</dbReference>
<evidence type="ECO:0000256" key="1">
    <source>
        <dbReference type="ARBA" id="ARBA00022485"/>
    </source>
</evidence>
<sequence length="373" mass="43012">MLTQLKSPMSPQNDPWEAIDRRKQFGSNKLTSIEFTVTNLCNLRCEHCAVGDVLTMKDSEERIPLPLIFQRLDEIEHLDTLSITGGEPMFNQQIITDYIVPLLRYAHERGAKTQINSNLTLDLDRYEAILPYLDVLHISFNYVDAQDFYRTAYVHKMHPVSFSQAEKTFNTMVENTIELAKRGVFVSAESLISEHTAGKLSRIHHIIKELGCQRHEVHPLYPSDFARHMKILSLAELRGVYNRLLDERDPDLWILFGTLPFYACNSSEEDLALVKRMKDSHNVTVRNDPDGHNRLNTNIFTGEVIVTDFGDVEPLGNLRTDRLDDCFERWQKHSLFQPFNCYCPQSSCVGPNIIVADTYYRGIDFRERKGISL</sequence>
<evidence type="ECO:0000256" key="2">
    <source>
        <dbReference type="ARBA" id="ARBA00022691"/>
    </source>
</evidence>
<evidence type="ECO:0000256" key="5">
    <source>
        <dbReference type="ARBA" id="ARBA00023014"/>
    </source>
</evidence>
<keyword evidence="8" id="KW-1185">Reference proteome</keyword>
<dbReference type="SFLD" id="SFLDG01067">
    <property type="entry name" value="SPASM/twitch_domain_containing"/>
    <property type="match status" value="1"/>
</dbReference>
<dbReference type="NCBIfam" id="TIGR04478">
    <property type="entry name" value="rSAM_YfkAB"/>
    <property type="match status" value="1"/>
</dbReference>
<dbReference type="EMBL" id="JAUSTY010000020">
    <property type="protein sequence ID" value="MDQ0167807.1"/>
    <property type="molecule type" value="Genomic_DNA"/>
</dbReference>
<dbReference type="Pfam" id="PF04055">
    <property type="entry name" value="Radical_SAM"/>
    <property type="match status" value="1"/>
</dbReference>
<gene>
    <name evidence="7" type="ORF">J2S11_003736</name>
</gene>
<keyword evidence="1" id="KW-0004">4Fe-4S</keyword>
<protein>
    <submittedName>
        <fullName evidence="7">Radical SAM/CxCxxxxC motif protein YfkAB</fullName>
    </submittedName>
</protein>
<dbReference type="InterPro" id="IPR014866">
    <property type="entry name" value="YfkB"/>
</dbReference>
<evidence type="ECO:0000256" key="3">
    <source>
        <dbReference type="ARBA" id="ARBA00022723"/>
    </source>
</evidence>
<dbReference type="PANTHER" id="PTHR42836:SF2">
    <property type="entry name" value="PROTEIN YFKA-RELATED"/>
    <property type="match status" value="1"/>
</dbReference>
<dbReference type="PROSITE" id="PS51918">
    <property type="entry name" value="RADICAL_SAM"/>
    <property type="match status" value="1"/>
</dbReference>
<dbReference type="InterPro" id="IPR007197">
    <property type="entry name" value="rSAM"/>
</dbReference>
<evidence type="ECO:0000259" key="6">
    <source>
        <dbReference type="PROSITE" id="PS51918"/>
    </source>
</evidence>
<dbReference type="RefSeq" id="WP_307397023.1">
    <property type="nucleotide sequence ID" value="NZ_BAAADK010000049.1"/>
</dbReference>
<dbReference type="CDD" id="cd01335">
    <property type="entry name" value="Radical_SAM"/>
    <property type="match status" value="1"/>
</dbReference>
<dbReference type="PANTHER" id="PTHR42836">
    <property type="entry name" value="7-CARBOXY-7-DEAZAGUANINE SYNTHASE"/>
    <property type="match status" value="1"/>
</dbReference>
<dbReference type="Proteomes" id="UP001235840">
    <property type="component" value="Unassembled WGS sequence"/>
</dbReference>
<evidence type="ECO:0000313" key="8">
    <source>
        <dbReference type="Proteomes" id="UP001235840"/>
    </source>
</evidence>